<dbReference type="AlphaFoldDB" id="A0AAW4VNM2"/>
<gene>
    <name evidence="2" type="ORF">LJD74_15470</name>
</gene>
<dbReference type="InterPro" id="IPR041033">
    <property type="entry name" value="SpaA_PFL_dom_1"/>
</dbReference>
<feature type="non-terminal residue" evidence="2">
    <location>
        <position position="127"/>
    </location>
</feature>
<dbReference type="Pfam" id="PF17802">
    <property type="entry name" value="SpaA"/>
    <property type="match status" value="1"/>
</dbReference>
<dbReference type="EMBL" id="JAJDKQ010000117">
    <property type="protein sequence ID" value="MCB8563386.1"/>
    <property type="molecule type" value="Genomic_DNA"/>
</dbReference>
<evidence type="ECO:0000313" key="2">
    <source>
        <dbReference type="EMBL" id="MCB8563386.1"/>
    </source>
</evidence>
<dbReference type="Proteomes" id="UP001197827">
    <property type="component" value="Unassembled WGS sequence"/>
</dbReference>
<reference evidence="2" key="1">
    <citation type="submission" date="2021-10" db="EMBL/GenBank/DDBJ databases">
        <title>Collection of gut derived symbiotic bacterial strains cultured from healthy donors.</title>
        <authorList>
            <person name="Lin H."/>
            <person name="Littmann E."/>
            <person name="Kohout C."/>
            <person name="Pamer E.G."/>
        </authorList>
    </citation>
    <scope>NUCLEOTIDE SEQUENCE</scope>
    <source>
        <strain evidence="2">DFI.5.2</strain>
    </source>
</reference>
<evidence type="ECO:0000313" key="3">
    <source>
        <dbReference type="Proteomes" id="UP001197827"/>
    </source>
</evidence>
<accession>A0AAW4VNM2</accession>
<evidence type="ECO:0000259" key="1">
    <source>
        <dbReference type="Pfam" id="PF17802"/>
    </source>
</evidence>
<dbReference type="RefSeq" id="WP_227408753.1">
    <property type="nucleotide sequence ID" value="NZ_JAJDKQ010000117.1"/>
</dbReference>
<dbReference type="InterPro" id="IPR013783">
    <property type="entry name" value="Ig-like_fold"/>
</dbReference>
<organism evidence="2 3">
    <name type="scientific">Faecalibacillus intestinalis</name>
    <dbReference type="NCBI Taxonomy" id="1982626"/>
    <lineage>
        <taxon>Bacteria</taxon>
        <taxon>Bacillati</taxon>
        <taxon>Bacillota</taxon>
        <taxon>Erysipelotrichia</taxon>
        <taxon>Erysipelotrichales</taxon>
        <taxon>Coprobacillaceae</taxon>
        <taxon>Faecalibacillus</taxon>
    </lineage>
</organism>
<comment type="caution">
    <text evidence="2">The sequence shown here is derived from an EMBL/GenBank/DDBJ whole genome shotgun (WGS) entry which is preliminary data.</text>
</comment>
<protein>
    <submittedName>
        <fullName evidence="2">Prealbumin-like fold domain-containing protein</fullName>
    </submittedName>
</protein>
<name>A0AAW4VNM2_9FIRM</name>
<sequence>LETKDTKAQGSATLQYTEFNIISLNDSPVLVEGKLYSKNETVKKIQTGIDGIASTSADLLPYGNYRLEESKAPEGYLTDGAKTIDFSITEDGKIVGLTDKSHSVYNQIKRGDIEGVKIGAGTHKRLA</sequence>
<feature type="non-terminal residue" evidence="2">
    <location>
        <position position="1"/>
    </location>
</feature>
<feature type="domain" description="SpaA-like prealbumin fold" evidence="1">
    <location>
        <begin position="4"/>
        <end position="95"/>
    </location>
</feature>
<dbReference type="Gene3D" id="2.60.40.10">
    <property type="entry name" value="Immunoglobulins"/>
    <property type="match status" value="1"/>
</dbReference>
<proteinExistence type="predicted"/>